<comment type="caution">
    <text evidence="3">The sequence shown here is derived from an EMBL/GenBank/DDBJ whole genome shotgun (WGS) entry which is preliminary data.</text>
</comment>
<keyword evidence="2" id="KW-0678">Repressor</keyword>
<dbReference type="HAMAP" id="MF_01477">
    <property type="entry name" value="Iojap_RsfS"/>
    <property type="match status" value="1"/>
</dbReference>
<dbReference type="InterPro" id="IPR004394">
    <property type="entry name" value="Iojap/RsfS/C7orf30"/>
</dbReference>
<protein>
    <recommendedName>
        <fullName evidence="2">Ribosomal silencing factor RsfS</fullName>
    </recommendedName>
</protein>
<reference evidence="3 4" key="1">
    <citation type="submission" date="2015-10" db="EMBL/GenBank/DDBJ databases">
        <title>Metagenome-Assembled Genomes uncover a global brackish microbiome.</title>
        <authorList>
            <person name="Hugerth L.W."/>
            <person name="Larsson J."/>
            <person name="Alneberg J."/>
            <person name="Lindh M.V."/>
            <person name="Legrand C."/>
            <person name="Pinhassi J."/>
            <person name="Andersson A.F."/>
        </authorList>
    </citation>
    <scope>NUCLEOTIDE SEQUENCE [LARGE SCALE GENOMIC DNA]</scope>
    <source>
        <strain evidence="3">BACL2 MAG-120802-bin41</strain>
    </source>
</reference>
<dbReference type="AlphaFoldDB" id="A0A0R2NYE9"/>
<dbReference type="GO" id="GO:0090071">
    <property type="term" value="P:negative regulation of ribosome biogenesis"/>
    <property type="evidence" value="ECO:0007669"/>
    <property type="project" value="UniProtKB-UniRule"/>
</dbReference>
<dbReference type="GO" id="GO:0017148">
    <property type="term" value="P:negative regulation of translation"/>
    <property type="evidence" value="ECO:0007669"/>
    <property type="project" value="UniProtKB-UniRule"/>
</dbReference>
<dbReference type="PANTHER" id="PTHR21043">
    <property type="entry name" value="IOJAP SUPERFAMILY ORTHOLOG"/>
    <property type="match status" value="1"/>
</dbReference>
<evidence type="ECO:0000256" key="1">
    <source>
        <dbReference type="ARBA" id="ARBA00010574"/>
    </source>
</evidence>
<evidence type="ECO:0000313" key="3">
    <source>
        <dbReference type="EMBL" id="KRO30902.1"/>
    </source>
</evidence>
<evidence type="ECO:0000256" key="2">
    <source>
        <dbReference type="HAMAP-Rule" id="MF_01477"/>
    </source>
</evidence>
<dbReference type="Proteomes" id="UP000053941">
    <property type="component" value="Unassembled WGS sequence"/>
</dbReference>
<dbReference type="NCBIfam" id="TIGR00090">
    <property type="entry name" value="rsfS_iojap_ybeB"/>
    <property type="match status" value="1"/>
</dbReference>
<dbReference type="GO" id="GO:0043023">
    <property type="term" value="F:ribosomal large subunit binding"/>
    <property type="evidence" value="ECO:0007669"/>
    <property type="project" value="TreeGrafter"/>
</dbReference>
<dbReference type="EMBL" id="LIAS01000044">
    <property type="protein sequence ID" value="KRO30902.1"/>
    <property type="molecule type" value="Genomic_DNA"/>
</dbReference>
<dbReference type="Gene3D" id="3.30.460.10">
    <property type="entry name" value="Beta Polymerase, domain 2"/>
    <property type="match status" value="1"/>
</dbReference>
<sequence length="127" mass="14171">MPPRKSTLEHTQIAASAAIDKLGSDLMAIDLSEQMLLSEVFLLISGGNERQIDAIADEVERLLSLVGEKPTRRESSENWILLDYQDLVVHVQTQQARQYYSLDRLWNDCPSIKLDAIAAADAFKAGK</sequence>
<evidence type="ECO:0000313" key="4">
    <source>
        <dbReference type="Proteomes" id="UP000053941"/>
    </source>
</evidence>
<comment type="subunit">
    <text evidence="2">Interacts with ribosomal protein uL14 (rplN).</text>
</comment>
<gene>
    <name evidence="2" type="primary">rsfS</name>
    <name evidence="3" type="ORF">ABR60_05070</name>
</gene>
<keyword evidence="2" id="KW-0963">Cytoplasm</keyword>
<dbReference type="Pfam" id="PF02410">
    <property type="entry name" value="RsfS"/>
    <property type="match status" value="1"/>
</dbReference>
<dbReference type="SUPFAM" id="SSF81301">
    <property type="entry name" value="Nucleotidyltransferase"/>
    <property type="match status" value="1"/>
</dbReference>
<dbReference type="InterPro" id="IPR043519">
    <property type="entry name" value="NT_sf"/>
</dbReference>
<comment type="subcellular location">
    <subcellularLocation>
        <location evidence="2">Cytoplasm</location>
    </subcellularLocation>
</comment>
<dbReference type="PANTHER" id="PTHR21043:SF0">
    <property type="entry name" value="MITOCHONDRIAL ASSEMBLY OF RIBOSOMAL LARGE SUBUNIT PROTEIN 1"/>
    <property type="match status" value="1"/>
</dbReference>
<dbReference type="GO" id="GO:0042256">
    <property type="term" value="P:cytosolic ribosome assembly"/>
    <property type="evidence" value="ECO:0007669"/>
    <property type="project" value="UniProtKB-UniRule"/>
</dbReference>
<proteinExistence type="inferred from homology"/>
<comment type="similarity">
    <text evidence="1 2">Belongs to the Iojap/RsfS family.</text>
</comment>
<name>A0A0R2NYE9_9ACTN</name>
<keyword evidence="2" id="KW-0810">Translation regulation</keyword>
<organism evidence="3 4">
    <name type="scientific">Actinobacteria bacterium BACL2 MAG-120802-bin41</name>
    <dbReference type="NCBI Taxonomy" id="1655568"/>
    <lineage>
        <taxon>Bacteria</taxon>
        <taxon>Bacillati</taxon>
        <taxon>Actinomycetota</taxon>
        <taxon>Actinomycetes</taxon>
        <taxon>Actinomycetes incertae sedis</taxon>
        <taxon>ac1 cluster</taxon>
    </lineage>
</organism>
<comment type="function">
    <text evidence="2">Functions as a ribosomal silencing factor. Interacts with ribosomal protein uL14 (rplN), blocking formation of intersubunit bridge B8. Prevents association of the 30S and 50S ribosomal subunits and the formation of functional ribosomes, thus repressing translation.</text>
</comment>
<dbReference type="GO" id="GO:0005737">
    <property type="term" value="C:cytoplasm"/>
    <property type="evidence" value="ECO:0007669"/>
    <property type="project" value="UniProtKB-SubCell"/>
</dbReference>
<accession>A0A0R2NYE9</accession>